<dbReference type="RefSeq" id="WP_265046077.1">
    <property type="nucleotide sequence ID" value="NZ_CP100390.1"/>
</dbReference>
<organism evidence="3 4">
    <name type="scientific">Alkalimarinus alittae</name>
    <dbReference type="NCBI Taxonomy" id="2961619"/>
    <lineage>
        <taxon>Bacteria</taxon>
        <taxon>Pseudomonadati</taxon>
        <taxon>Pseudomonadota</taxon>
        <taxon>Gammaproteobacteria</taxon>
        <taxon>Alteromonadales</taxon>
        <taxon>Alteromonadaceae</taxon>
        <taxon>Alkalimarinus</taxon>
    </lineage>
</organism>
<evidence type="ECO:0000313" key="3">
    <source>
        <dbReference type="EMBL" id="UZE94585.1"/>
    </source>
</evidence>
<dbReference type="InterPro" id="IPR013424">
    <property type="entry name" value="Ice-binding_C"/>
</dbReference>
<dbReference type="Proteomes" id="UP001163739">
    <property type="component" value="Chromosome"/>
</dbReference>
<evidence type="ECO:0000313" key="4">
    <source>
        <dbReference type="Proteomes" id="UP001163739"/>
    </source>
</evidence>
<keyword evidence="1" id="KW-0732">Signal</keyword>
<keyword evidence="4" id="KW-1185">Reference proteome</keyword>
<evidence type="ECO:0000259" key="2">
    <source>
        <dbReference type="Pfam" id="PF07589"/>
    </source>
</evidence>
<dbReference type="Pfam" id="PF07589">
    <property type="entry name" value="PEP-CTERM"/>
    <property type="match status" value="1"/>
</dbReference>
<feature type="signal peptide" evidence="1">
    <location>
        <begin position="1"/>
        <end position="18"/>
    </location>
</feature>
<dbReference type="EMBL" id="CP100390">
    <property type="protein sequence ID" value="UZE94585.1"/>
    <property type="molecule type" value="Genomic_DNA"/>
</dbReference>
<evidence type="ECO:0000256" key="1">
    <source>
        <dbReference type="SAM" id="SignalP"/>
    </source>
</evidence>
<gene>
    <name evidence="3" type="ORF">NKI27_10845</name>
</gene>
<feature type="chain" id="PRO_5045975848" evidence="1">
    <location>
        <begin position="19"/>
        <end position="179"/>
    </location>
</feature>
<proteinExistence type="predicted"/>
<dbReference type="NCBIfam" id="TIGR02595">
    <property type="entry name" value="PEP_CTERM"/>
    <property type="match status" value="1"/>
</dbReference>
<protein>
    <submittedName>
        <fullName evidence="3">PEP-CTERM sorting domain-containing protein</fullName>
    </submittedName>
</protein>
<feature type="domain" description="Ice-binding protein C-terminal" evidence="2">
    <location>
        <begin position="153"/>
        <end position="175"/>
    </location>
</feature>
<accession>A0ABY6MXQ5</accession>
<reference evidence="3" key="1">
    <citation type="submission" date="2022-06" db="EMBL/GenBank/DDBJ databases">
        <title>Alkalimarinus sp. nov., isolated from gut of a Alitta virens.</title>
        <authorList>
            <person name="Yang A.I."/>
            <person name="Shin N.-R."/>
        </authorList>
    </citation>
    <scope>NUCLEOTIDE SEQUENCE</scope>
    <source>
        <strain evidence="3">A2M4</strain>
    </source>
</reference>
<name>A0ABY6MXQ5_9ALTE</name>
<sequence length="179" mass="18655">MKKFICVLAFLISGTASAGLITVDFPSNASTSTAAGGQYFFSPSHTVEETYTSTGIDAVSSLNLALYLDFNRLNRGAFVNFDVLINSIVVGGLTFNEGDSLGLYNFSYSFAEIIGLGTYTLTLAATNFVPSGDGSVGFSESESFAQLSGDVASVPEPASIALLGLGLIGFGLARKRKSV</sequence>